<evidence type="ECO:0000256" key="1">
    <source>
        <dbReference type="SAM" id="MobiDB-lite"/>
    </source>
</evidence>
<dbReference type="Proteomes" id="UP000019804">
    <property type="component" value="Unassembled WGS sequence"/>
</dbReference>
<name>A0A017SGB7_ASPRC</name>
<dbReference type="AlphaFoldDB" id="A0A017SGB7"/>
<organism evidence="2 3">
    <name type="scientific">Aspergillus ruber (strain CBS 135680)</name>
    <dbReference type="NCBI Taxonomy" id="1388766"/>
    <lineage>
        <taxon>Eukaryota</taxon>
        <taxon>Fungi</taxon>
        <taxon>Dikarya</taxon>
        <taxon>Ascomycota</taxon>
        <taxon>Pezizomycotina</taxon>
        <taxon>Eurotiomycetes</taxon>
        <taxon>Eurotiomycetidae</taxon>
        <taxon>Eurotiales</taxon>
        <taxon>Aspergillaceae</taxon>
        <taxon>Aspergillus</taxon>
        <taxon>Aspergillus subgen. Aspergillus</taxon>
    </lineage>
</organism>
<gene>
    <name evidence="2" type="ORF">EURHEDRAFT_35717</name>
</gene>
<evidence type="ECO:0000313" key="2">
    <source>
        <dbReference type="EMBL" id="EYE95801.1"/>
    </source>
</evidence>
<evidence type="ECO:0000313" key="3">
    <source>
        <dbReference type="Proteomes" id="UP000019804"/>
    </source>
</evidence>
<sequence>MAFANTLEQNEKFQSIFAREADKRRNLAGVKKAASHGNGKHEVPTPGLLRRMTTNIPRPGDLVLPRESPRKGYIAPLYPNTFSIEATARERSTSDDEELVLLAIKSTNLARKAKDPATLRWMHLPHEGIEFEAFLRSALEAYGLDKQAEAIAVSQFLDQIVAYLEKSSFQGKRFRVKHTSKWLKIPGLSKEIQTNLITMPYFWLGKTPERGNRPHSSKVHWIQPLVQSAYHLDSSIPRENQQAIRCLYDHITDVIHVPQLWILTIDDNFIATCSPTAIYDNQSSSIVTCAAGKHPFPTTIRVTLSSGFVFCLRRDQCEVWSFKIE</sequence>
<dbReference type="GeneID" id="63693591"/>
<dbReference type="RefSeq" id="XP_040639489.1">
    <property type="nucleotide sequence ID" value="XM_040778467.1"/>
</dbReference>
<dbReference type="HOGENOM" id="CLU_855238_0_0_1"/>
<dbReference type="STRING" id="1388766.A0A017SGB7"/>
<reference evidence="3" key="1">
    <citation type="journal article" date="2014" name="Nat. Commun.">
        <title>Genomic adaptations of the halophilic Dead Sea filamentous fungus Eurotium rubrum.</title>
        <authorList>
            <person name="Kis-Papo T."/>
            <person name="Weig A.R."/>
            <person name="Riley R."/>
            <person name="Persoh D."/>
            <person name="Salamov A."/>
            <person name="Sun H."/>
            <person name="Lipzen A."/>
            <person name="Wasser S.P."/>
            <person name="Rambold G."/>
            <person name="Grigoriev I.V."/>
            <person name="Nevo E."/>
        </authorList>
    </citation>
    <scope>NUCLEOTIDE SEQUENCE [LARGE SCALE GENOMIC DNA]</scope>
    <source>
        <strain evidence="3">CBS 135680</strain>
    </source>
</reference>
<accession>A0A017SGB7</accession>
<protein>
    <submittedName>
        <fullName evidence="2">Uncharacterized protein</fullName>
    </submittedName>
</protein>
<feature type="region of interest" description="Disordered" evidence="1">
    <location>
        <begin position="30"/>
        <end position="65"/>
    </location>
</feature>
<proteinExistence type="predicted"/>
<dbReference type="OrthoDB" id="4508904at2759"/>
<keyword evidence="3" id="KW-1185">Reference proteome</keyword>
<dbReference type="EMBL" id="KK088420">
    <property type="protein sequence ID" value="EYE95801.1"/>
    <property type="molecule type" value="Genomic_DNA"/>
</dbReference>